<name>A0A879R3V2_9CAUD</name>
<dbReference type="Proteomes" id="UP000664915">
    <property type="component" value="Segment"/>
</dbReference>
<protein>
    <submittedName>
        <fullName evidence="1">Uncharacterized protein</fullName>
    </submittedName>
</protein>
<evidence type="ECO:0000313" key="2">
    <source>
        <dbReference type="Proteomes" id="UP000664915"/>
    </source>
</evidence>
<keyword evidence="2" id="KW-1185">Reference proteome</keyword>
<dbReference type="EMBL" id="MW015081">
    <property type="protein sequence ID" value="QPX48050.1"/>
    <property type="molecule type" value="Genomic_DNA"/>
</dbReference>
<organism evidence="1 2">
    <name type="scientific">Synechococcus phage S-SRM01</name>
    <dbReference type="NCBI Taxonomy" id="2781608"/>
    <lineage>
        <taxon>Viruses</taxon>
        <taxon>Duplodnaviria</taxon>
        <taxon>Heunggongvirae</taxon>
        <taxon>Uroviricota</taxon>
        <taxon>Caudoviricetes</taxon>
        <taxon>Pantevenvirales</taxon>
        <taxon>Kyanoviridae</taxon>
        <taxon>Serangoonvirus</taxon>
        <taxon>Serangoonvirus essarone</taxon>
    </lineage>
</organism>
<dbReference type="GeneID" id="77946255"/>
<dbReference type="RefSeq" id="YP_010670060.1">
    <property type="nucleotide sequence ID" value="NC_070963.1"/>
</dbReference>
<reference evidence="1" key="1">
    <citation type="submission" date="2020-09" db="EMBL/GenBank/DDBJ databases">
        <authorList>
            <person name="Zhang D."/>
            <person name="Hatherill J.R."/>
            <person name="Ramirez J.F."/>
            <person name="Edinger B."/>
            <person name="Balarin R."/>
            <person name="Sullivan A."/>
            <person name="Humpal K.M."/>
            <person name="Guseva A."/>
            <person name="Butela K.A."/>
            <person name="Garlena R.A."/>
            <person name="Russell D.A."/>
            <person name="Pope W.H."/>
            <person name="Jacobs-Sera D."/>
            <person name="Hatfull G.F."/>
        </authorList>
    </citation>
    <scope>NUCLEOTIDE SEQUENCE</scope>
</reference>
<dbReference type="KEGG" id="vg:77946255"/>
<sequence>MTKQKLKIQKAPKVYKIDPEKLSELPQRVFALVMCDTMYFSEDYKYFDVIKPYLDIPEEPKTLEQISQELNDKIDELIENTKNKFYQSKYISEKLYNTKFNRIIQDFEYAKEHGQFPQKLTLGYSKFDSSNFVVSGSSVESSLVIKQGKKHEGYYTNGNRRYFKYYMPDKPNMIVRFFMKTCLGFYWVDEKDT</sequence>
<accession>A0A879R3V2</accession>
<evidence type="ECO:0000313" key="1">
    <source>
        <dbReference type="EMBL" id="QPX48050.1"/>
    </source>
</evidence>
<proteinExistence type="predicted"/>